<name>A0A183E1H7_9BILA</name>
<organism evidence="4">
    <name type="scientific">Gongylonema pulchrum</name>
    <dbReference type="NCBI Taxonomy" id="637853"/>
    <lineage>
        <taxon>Eukaryota</taxon>
        <taxon>Metazoa</taxon>
        <taxon>Ecdysozoa</taxon>
        <taxon>Nematoda</taxon>
        <taxon>Chromadorea</taxon>
        <taxon>Rhabditida</taxon>
        <taxon>Spirurina</taxon>
        <taxon>Spiruromorpha</taxon>
        <taxon>Spiruroidea</taxon>
        <taxon>Gongylonematidae</taxon>
        <taxon>Gongylonema</taxon>
    </lineage>
</organism>
<gene>
    <name evidence="2" type="ORF">GPUH_LOCUS14817</name>
</gene>
<dbReference type="AlphaFoldDB" id="A0A183E1H7"/>
<feature type="domain" description="Tudor" evidence="1">
    <location>
        <begin position="38"/>
        <end position="102"/>
    </location>
</feature>
<reference evidence="2 3" key="2">
    <citation type="submission" date="2018-11" db="EMBL/GenBank/DDBJ databases">
        <authorList>
            <consortium name="Pathogen Informatics"/>
        </authorList>
    </citation>
    <scope>NUCLEOTIDE SEQUENCE [LARGE SCALE GENOMIC DNA]</scope>
</reference>
<dbReference type="OrthoDB" id="9989103at2759"/>
<evidence type="ECO:0000259" key="1">
    <source>
        <dbReference type="Pfam" id="PF00567"/>
    </source>
</evidence>
<accession>A0A183E1H7</accession>
<reference evidence="4" key="1">
    <citation type="submission" date="2016-06" db="UniProtKB">
        <authorList>
            <consortium name="WormBaseParasite"/>
        </authorList>
    </citation>
    <scope>IDENTIFICATION</scope>
</reference>
<keyword evidence="3" id="KW-1185">Reference proteome</keyword>
<sequence>MSGVDAPAKQATATLPVFYAYLRNSFSPYDFSVQLCSGAACAVLLGGKKWRRARIQKFSKGDSVLVDLVDKGTENIISICNLRPLLKVFGRLPPLAMRCRMKDVNMNDLAAAKVNDFQKLISSFGGLVRVELADVSTVPFLVNLYHPTVEGRNLGLSFYCPNEQAGENARRRRWEEKLARMEGNFASDENSDEGSSDQLSSLPDFVLHLERYSFL</sequence>
<evidence type="ECO:0000313" key="3">
    <source>
        <dbReference type="Proteomes" id="UP000271098"/>
    </source>
</evidence>
<proteinExistence type="predicted"/>
<dbReference type="InterPro" id="IPR002999">
    <property type="entry name" value="Tudor"/>
</dbReference>
<dbReference type="WBParaSite" id="GPUH_0001483701-mRNA-1">
    <property type="protein sequence ID" value="GPUH_0001483701-mRNA-1"/>
    <property type="gene ID" value="GPUH_0001483701"/>
</dbReference>
<dbReference type="Gene3D" id="2.30.30.140">
    <property type="match status" value="1"/>
</dbReference>
<dbReference type="EMBL" id="UYRT01081683">
    <property type="protein sequence ID" value="VDN24822.1"/>
    <property type="molecule type" value="Genomic_DNA"/>
</dbReference>
<dbReference type="Pfam" id="PF00567">
    <property type="entry name" value="TUDOR"/>
    <property type="match status" value="1"/>
</dbReference>
<dbReference type="Proteomes" id="UP000271098">
    <property type="component" value="Unassembled WGS sequence"/>
</dbReference>
<protein>
    <submittedName>
        <fullName evidence="4">Tudor domain-containing protein</fullName>
    </submittedName>
</protein>
<evidence type="ECO:0000313" key="4">
    <source>
        <dbReference type="WBParaSite" id="GPUH_0001483701-mRNA-1"/>
    </source>
</evidence>
<evidence type="ECO:0000313" key="2">
    <source>
        <dbReference type="EMBL" id="VDN24822.1"/>
    </source>
</evidence>
<dbReference type="SUPFAM" id="SSF63748">
    <property type="entry name" value="Tudor/PWWP/MBT"/>
    <property type="match status" value="1"/>
</dbReference>